<dbReference type="EMBL" id="VSRR010005897">
    <property type="protein sequence ID" value="MPC43579.1"/>
    <property type="molecule type" value="Genomic_DNA"/>
</dbReference>
<gene>
    <name evidence="2" type="ORF">E2C01_037229</name>
</gene>
<organism evidence="2 3">
    <name type="scientific">Portunus trituberculatus</name>
    <name type="common">Swimming crab</name>
    <name type="synonym">Neptunus trituberculatus</name>
    <dbReference type="NCBI Taxonomy" id="210409"/>
    <lineage>
        <taxon>Eukaryota</taxon>
        <taxon>Metazoa</taxon>
        <taxon>Ecdysozoa</taxon>
        <taxon>Arthropoda</taxon>
        <taxon>Crustacea</taxon>
        <taxon>Multicrustacea</taxon>
        <taxon>Malacostraca</taxon>
        <taxon>Eumalacostraca</taxon>
        <taxon>Eucarida</taxon>
        <taxon>Decapoda</taxon>
        <taxon>Pleocyemata</taxon>
        <taxon>Brachyura</taxon>
        <taxon>Eubrachyura</taxon>
        <taxon>Portunoidea</taxon>
        <taxon>Portunidae</taxon>
        <taxon>Portuninae</taxon>
        <taxon>Portunus</taxon>
    </lineage>
</organism>
<keyword evidence="3" id="KW-1185">Reference proteome</keyword>
<name>A0A5B7FEF0_PORTR</name>
<reference evidence="2 3" key="1">
    <citation type="submission" date="2019-05" db="EMBL/GenBank/DDBJ databases">
        <title>Another draft genome of Portunus trituberculatus and its Hox gene families provides insights of decapod evolution.</title>
        <authorList>
            <person name="Jeong J.-H."/>
            <person name="Song I."/>
            <person name="Kim S."/>
            <person name="Choi T."/>
            <person name="Kim D."/>
            <person name="Ryu S."/>
            <person name="Kim W."/>
        </authorList>
    </citation>
    <scope>NUCLEOTIDE SEQUENCE [LARGE SCALE GENOMIC DNA]</scope>
    <source>
        <tissue evidence="2">Muscle</tissue>
    </source>
</reference>
<accession>A0A5B7FEF0</accession>
<dbReference type="AlphaFoldDB" id="A0A5B7FEF0"/>
<dbReference type="Proteomes" id="UP000324222">
    <property type="component" value="Unassembled WGS sequence"/>
</dbReference>
<evidence type="ECO:0000313" key="2">
    <source>
        <dbReference type="EMBL" id="MPC43579.1"/>
    </source>
</evidence>
<evidence type="ECO:0000313" key="3">
    <source>
        <dbReference type="Proteomes" id="UP000324222"/>
    </source>
</evidence>
<feature type="region of interest" description="Disordered" evidence="1">
    <location>
        <begin position="1"/>
        <end position="25"/>
    </location>
</feature>
<sequence length="56" mass="6464">MSSPKNYAQLRSNSILTSLQSSPPTTPCIEGNNSCRMATNFVKRRFVFFFFFFFTV</sequence>
<comment type="caution">
    <text evidence="2">The sequence shown here is derived from an EMBL/GenBank/DDBJ whole genome shotgun (WGS) entry which is preliminary data.</text>
</comment>
<evidence type="ECO:0000256" key="1">
    <source>
        <dbReference type="SAM" id="MobiDB-lite"/>
    </source>
</evidence>
<feature type="compositionally biased region" description="Polar residues" evidence="1">
    <location>
        <begin position="1"/>
        <end position="23"/>
    </location>
</feature>
<protein>
    <submittedName>
        <fullName evidence="2">Uncharacterized protein</fullName>
    </submittedName>
</protein>
<proteinExistence type="predicted"/>